<evidence type="ECO:0000313" key="2">
    <source>
        <dbReference type="EMBL" id="KAJ1177167.1"/>
    </source>
</evidence>
<organism evidence="2 3">
    <name type="scientific">Pleurodeles waltl</name>
    <name type="common">Iberian ribbed newt</name>
    <dbReference type="NCBI Taxonomy" id="8319"/>
    <lineage>
        <taxon>Eukaryota</taxon>
        <taxon>Metazoa</taxon>
        <taxon>Chordata</taxon>
        <taxon>Craniata</taxon>
        <taxon>Vertebrata</taxon>
        <taxon>Euteleostomi</taxon>
        <taxon>Amphibia</taxon>
        <taxon>Batrachia</taxon>
        <taxon>Caudata</taxon>
        <taxon>Salamandroidea</taxon>
        <taxon>Salamandridae</taxon>
        <taxon>Pleurodelinae</taxon>
        <taxon>Pleurodeles</taxon>
    </lineage>
</organism>
<evidence type="ECO:0000313" key="3">
    <source>
        <dbReference type="Proteomes" id="UP001066276"/>
    </source>
</evidence>
<dbReference type="EMBL" id="JANPWB010000006">
    <property type="protein sequence ID" value="KAJ1177167.1"/>
    <property type="molecule type" value="Genomic_DNA"/>
</dbReference>
<sequence length="154" mass="16412">MTRQLGLSKGDVGAGSRSIEGSLEVTEARTEQGAAGRPGREASVCAAEPTGRRRQRVESRASCPRHLARARSEGRSGRPPPPHDRAVRRPSAAGSEKLRRPEPRSSGTAELPTGGGTYWRVRSGKTGGRLTASSNVSQLDLYTPHGTCRGRRST</sequence>
<feature type="region of interest" description="Disordered" evidence="1">
    <location>
        <begin position="1"/>
        <end position="135"/>
    </location>
</feature>
<evidence type="ECO:0000256" key="1">
    <source>
        <dbReference type="SAM" id="MobiDB-lite"/>
    </source>
</evidence>
<accession>A0AAV7TN77</accession>
<proteinExistence type="predicted"/>
<comment type="caution">
    <text evidence="2">The sequence shown here is derived from an EMBL/GenBank/DDBJ whole genome shotgun (WGS) entry which is preliminary data.</text>
</comment>
<reference evidence="2" key="1">
    <citation type="journal article" date="2022" name="bioRxiv">
        <title>Sequencing and chromosome-scale assembly of the giantPleurodeles waltlgenome.</title>
        <authorList>
            <person name="Brown T."/>
            <person name="Elewa A."/>
            <person name="Iarovenko S."/>
            <person name="Subramanian E."/>
            <person name="Araus A.J."/>
            <person name="Petzold A."/>
            <person name="Susuki M."/>
            <person name="Suzuki K.-i.T."/>
            <person name="Hayashi T."/>
            <person name="Toyoda A."/>
            <person name="Oliveira C."/>
            <person name="Osipova E."/>
            <person name="Leigh N.D."/>
            <person name="Simon A."/>
            <person name="Yun M.H."/>
        </authorList>
    </citation>
    <scope>NUCLEOTIDE SEQUENCE</scope>
    <source>
        <strain evidence="2">20211129_DDA</strain>
        <tissue evidence="2">Liver</tissue>
    </source>
</reference>
<gene>
    <name evidence="2" type="ORF">NDU88_002429</name>
</gene>
<keyword evidence="3" id="KW-1185">Reference proteome</keyword>
<name>A0AAV7TN77_PLEWA</name>
<dbReference type="Proteomes" id="UP001066276">
    <property type="component" value="Chromosome 3_2"/>
</dbReference>
<feature type="compositionally biased region" description="Basic and acidic residues" evidence="1">
    <location>
        <begin position="70"/>
        <end position="87"/>
    </location>
</feature>
<protein>
    <submittedName>
        <fullName evidence="2">Uncharacterized protein</fullName>
    </submittedName>
</protein>
<dbReference type="AlphaFoldDB" id="A0AAV7TN77"/>